<feature type="compositionally biased region" description="Basic and acidic residues" evidence="5">
    <location>
        <begin position="136"/>
        <end position="149"/>
    </location>
</feature>
<evidence type="ECO:0000313" key="8">
    <source>
        <dbReference type="RefSeq" id="XP_025027800.1"/>
    </source>
</evidence>
<accession>A0A9F5MX77</accession>
<evidence type="ECO:0000313" key="9">
    <source>
        <dbReference type="RefSeq" id="XP_025027801.1"/>
    </source>
</evidence>
<keyword evidence="7" id="KW-1185">Reference proteome</keyword>
<name>A0A9F5MX77_PYTBI</name>
<dbReference type="Proteomes" id="UP000695026">
    <property type="component" value="Unplaced"/>
</dbReference>
<feature type="region of interest" description="Disordered" evidence="5">
    <location>
        <begin position="136"/>
        <end position="158"/>
    </location>
</feature>
<dbReference type="InterPro" id="IPR006572">
    <property type="entry name" value="Znf_DBF"/>
</dbReference>
<dbReference type="RefSeq" id="XP_025027801.1">
    <property type="nucleotide sequence ID" value="XM_025172033.1"/>
</dbReference>
<dbReference type="GO" id="GO:0071514">
    <property type="term" value="P:genomic imprinting"/>
    <property type="evidence" value="ECO:0007669"/>
    <property type="project" value="TreeGrafter"/>
</dbReference>
<evidence type="ECO:0000259" key="6">
    <source>
        <dbReference type="PROSITE" id="PS51265"/>
    </source>
</evidence>
<dbReference type="PROSITE" id="PS51265">
    <property type="entry name" value="ZF_DBF4"/>
    <property type="match status" value="1"/>
</dbReference>
<gene>
    <name evidence="8 9" type="primary">ZDBF2</name>
</gene>
<sequence>MFDHNKQADEANVSSAQGMERKVNEGSLWQDSNSSLNIQGSELSKTGVPVMQNRQGYCNCCHAPYSNLEQHVYSSQHRHFVSYCRNRMGTTSLMERFLQDVLQHHPYRYYDNRPTYDDMPFNSQLLARDGAALSVEVKEKERDTSRVEDPNTESGLTAESGCLISQSHEKLKKASEALLPIQTLGRGQQPNLGASQRTMDISSNTNNLGPTSILTENNSQKFTAKDVLPHPLPVSQLSSTPHRLAKNIRYPVTTDLVLNDIREQTNQDICNQDGFLNSNESPVLQSVPSKTVSHSHESPVYNKGNSLISGQLFLKQDELESQDETQINFCLRNTRKPVGTSNSLTFQATSQLSRQKEHLYRSAESSINEIIEQVILKYCYEAPPKELPCREEDANSCVNILSLLDHSSLHGSDISFDCDAAVDSGANLPKLTVKNLELLKEVKVNLQDENYGTQLSSIFNNVSMPQVAEAENDISVQNEEPVLPALPHVPPSFVGKTWSQIMYEDDMKIEALVRDFREGRFRCHFDTESLAHRTQSRLRKKPQKSDERINTVAANKTDAGSTKGVPEFTDGLSDGPDFSNLSATSEIHVPKPLKNPKKRIWRLASRCQVVKVSHGTQTSLVQYPVVKQKVIRKDYQLQDQMANLLWSENEKTPAMKTRLCALRLPKSYTKIMSPLQPQTVVYVLSCPETKQSRNKAEEVPKIKSHSSTDSKDSVRYKYKQTSIKYYDPLTNRILKTPPKCVPGEKTKKPTHVRQLFRNLNLDGNRKKQADTQYMSKSFNSPDNHASAASLLLDPVKENDMNSSHHKTDESSISTERSECLVYNCSEKCCKPLFVSPLNSHQSEQESDFQFNPFNRKGIKCPLKSHTADHLERDNPKKIWQRKKINSRESGFPKKTSGLIFVKHDLVKKGSRKQPPRSTTQQIERKIKKISSCTLKSSILRHHSKKTTIAKHLQKEKADIKKLTVSRKPKGTFLNTAAGMGVPEKRQRATVRTSSKVKAWEMTRDKNLFCTVK</sequence>
<dbReference type="InterPro" id="IPR038545">
    <property type="entry name" value="Znf_DBF_sf"/>
</dbReference>
<dbReference type="Pfam" id="PF07535">
    <property type="entry name" value="zf-DBF"/>
    <property type="match status" value="1"/>
</dbReference>
<dbReference type="CTD" id="57683"/>
<reference evidence="8 9" key="1">
    <citation type="submission" date="2025-04" db="UniProtKB">
        <authorList>
            <consortium name="RefSeq"/>
        </authorList>
    </citation>
    <scope>IDENTIFICATION</scope>
    <source>
        <tissue evidence="8 9">Liver</tissue>
    </source>
</reference>
<evidence type="ECO:0000256" key="2">
    <source>
        <dbReference type="ARBA" id="ARBA00022771"/>
    </source>
</evidence>
<organism evidence="7 8">
    <name type="scientific">Python bivittatus</name>
    <name type="common">Burmese python</name>
    <name type="synonym">Python molurus bivittatus</name>
    <dbReference type="NCBI Taxonomy" id="176946"/>
    <lineage>
        <taxon>Eukaryota</taxon>
        <taxon>Metazoa</taxon>
        <taxon>Chordata</taxon>
        <taxon>Craniata</taxon>
        <taxon>Vertebrata</taxon>
        <taxon>Euteleostomi</taxon>
        <taxon>Lepidosauria</taxon>
        <taxon>Squamata</taxon>
        <taxon>Bifurcata</taxon>
        <taxon>Unidentata</taxon>
        <taxon>Episquamata</taxon>
        <taxon>Toxicofera</taxon>
        <taxon>Serpentes</taxon>
        <taxon>Henophidia</taxon>
        <taxon>Pythonidae</taxon>
        <taxon>Python</taxon>
    </lineage>
</organism>
<feature type="region of interest" description="Disordered" evidence="5">
    <location>
        <begin position="1"/>
        <end position="21"/>
    </location>
</feature>
<dbReference type="RefSeq" id="XP_025027800.1">
    <property type="nucleotide sequence ID" value="XM_025172032.1"/>
</dbReference>
<feature type="region of interest" description="Disordered" evidence="5">
    <location>
        <begin position="693"/>
        <end position="714"/>
    </location>
</feature>
<dbReference type="GO" id="GO:0008270">
    <property type="term" value="F:zinc ion binding"/>
    <property type="evidence" value="ECO:0007669"/>
    <property type="project" value="UniProtKB-KW"/>
</dbReference>
<dbReference type="AlphaFoldDB" id="A0A9F5MX77"/>
<evidence type="ECO:0000256" key="1">
    <source>
        <dbReference type="ARBA" id="ARBA00022723"/>
    </source>
</evidence>
<keyword evidence="2 4" id="KW-0863">Zinc-finger</keyword>
<evidence type="ECO:0000256" key="3">
    <source>
        <dbReference type="ARBA" id="ARBA00022833"/>
    </source>
</evidence>
<evidence type="ECO:0000313" key="7">
    <source>
        <dbReference type="Proteomes" id="UP000695026"/>
    </source>
</evidence>
<evidence type="ECO:0000256" key="4">
    <source>
        <dbReference type="PROSITE-ProRule" id="PRU00600"/>
    </source>
</evidence>
<keyword evidence="1" id="KW-0479">Metal-binding</keyword>
<dbReference type="GO" id="GO:0003676">
    <property type="term" value="F:nucleic acid binding"/>
    <property type="evidence" value="ECO:0007669"/>
    <property type="project" value="InterPro"/>
</dbReference>
<proteinExistence type="predicted"/>
<evidence type="ECO:0000256" key="5">
    <source>
        <dbReference type="SAM" id="MobiDB-lite"/>
    </source>
</evidence>
<dbReference type="PANTHER" id="PTHR21639:SF5">
    <property type="entry name" value="DBF4-TYPE ZINC FINGER-CONTAINING PROTEIN 2"/>
    <property type="match status" value="1"/>
</dbReference>
<dbReference type="Gene3D" id="6.10.250.3410">
    <property type="entry name" value="DBF zinc finger"/>
    <property type="match status" value="1"/>
</dbReference>
<feature type="domain" description="DBF4-type" evidence="6">
    <location>
        <begin position="51"/>
        <end position="100"/>
    </location>
</feature>
<dbReference type="PANTHER" id="PTHR21639">
    <property type="entry name" value="DBF4-TYPE ZINC FINGER-CONTAINING PROTEIN 2"/>
    <property type="match status" value="1"/>
</dbReference>
<protein>
    <submittedName>
        <fullName evidence="8 9">DBF4-type zinc finger-containing protein 2 isoform X2</fullName>
    </submittedName>
</protein>
<dbReference type="GeneID" id="103057927"/>
<keyword evidence="3" id="KW-0862">Zinc</keyword>
<dbReference type="InterPro" id="IPR038890">
    <property type="entry name" value="ZDBF2"/>
</dbReference>